<name>A0ABV8CKV8_9GAMM</name>
<sequence>MIGSHTLRTIGALEIFGGITGVVSTVTTMLQGGFVGFGIIFAMLVIVFCFFSLLAGIYLIEGKPKGIKISMVIQAIQIPYLVNSVFAFFIVSGANLLIYIGNPAGWNLNITFDWFISLSGGNGTSFGINFIALVAFLALKKMANSN</sequence>
<dbReference type="EMBL" id="JBHSAF010000003">
    <property type="protein sequence ID" value="MFC3912852.1"/>
    <property type="molecule type" value="Genomic_DNA"/>
</dbReference>
<keyword evidence="1" id="KW-0472">Membrane</keyword>
<evidence type="ECO:0000256" key="1">
    <source>
        <dbReference type="SAM" id="Phobius"/>
    </source>
</evidence>
<feature type="transmembrane region" description="Helical" evidence="1">
    <location>
        <begin position="114"/>
        <end position="139"/>
    </location>
</feature>
<accession>A0ABV8CKV8</accession>
<feature type="transmembrane region" description="Helical" evidence="1">
    <location>
        <begin position="12"/>
        <end position="30"/>
    </location>
</feature>
<keyword evidence="1" id="KW-1133">Transmembrane helix</keyword>
<keyword evidence="1" id="KW-0812">Transmembrane</keyword>
<feature type="transmembrane region" description="Helical" evidence="1">
    <location>
        <begin position="36"/>
        <end position="60"/>
    </location>
</feature>
<gene>
    <name evidence="2" type="ORF">ACFOSS_05150</name>
</gene>
<dbReference type="RefSeq" id="WP_377151052.1">
    <property type="nucleotide sequence ID" value="NZ_JBHSAF010000003.1"/>
</dbReference>
<proteinExistence type="predicted"/>
<evidence type="ECO:0000313" key="2">
    <source>
        <dbReference type="EMBL" id="MFC3912852.1"/>
    </source>
</evidence>
<protein>
    <submittedName>
        <fullName evidence="2">Uncharacterized protein</fullName>
    </submittedName>
</protein>
<evidence type="ECO:0000313" key="3">
    <source>
        <dbReference type="Proteomes" id="UP001595692"/>
    </source>
</evidence>
<reference evidence="3" key="1">
    <citation type="journal article" date="2019" name="Int. J. Syst. Evol. Microbiol.">
        <title>The Global Catalogue of Microorganisms (GCM) 10K type strain sequencing project: providing services to taxonomists for standard genome sequencing and annotation.</title>
        <authorList>
            <consortium name="The Broad Institute Genomics Platform"/>
            <consortium name="The Broad Institute Genome Sequencing Center for Infectious Disease"/>
            <person name="Wu L."/>
            <person name="Ma J."/>
        </authorList>
    </citation>
    <scope>NUCLEOTIDE SEQUENCE [LARGE SCALE GENOMIC DNA]</scope>
    <source>
        <strain evidence="3">CCUG 54939</strain>
    </source>
</reference>
<comment type="caution">
    <text evidence="2">The sequence shown here is derived from an EMBL/GenBank/DDBJ whole genome shotgun (WGS) entry which is preliminary data.</text>
</comment>
<organism evidence="2 3">
    <name type="scientific">Pseudaeromonas sharmana</name>
    <dbReference type="NCBI Taxonomy" id="328412"/>
    <lineage>
        <taxon>Bacteria</taxon>
        <taxon>Pseudomonadati</taxon>
        <taxon>Pseudomonadota</taxon>
        <taxon>Gammaproteobacteria</taxon>
        <taxon>Aeromonadales</taxon>
        <taxon>Aeromonadaceae</taxon>
        <taxon>Pseudaeromonas</taxon>
    </lineage>
</organism>
<keyword evidence="3" id="KW-1185">Reference proteome</keyword>
<feature type="transmembrane region" description="Helical" evidence="1">
    <location>
        <begin position="80"/>
        <end position="102"/>
    </location>
</feature>
<dbReference type="Proteomes" id="UP001595692">
    <property type="component" value="Unassembled WGS sequence"/>
</dbReference>